<organism evidence="1 2">
    <name type="scientific">Bacillus thuringiensis serovar sooncheon</name>
    <dbReference type="NCBI Taxonomy" id="180891"/>
    <lineage>
        <taxon>Bacteria</taxon>
        <taxon>Bacillati</taxon>
        <taxon>Bacillota</taxon>
        <taxon>Bacilli</taxon>
        <taxon>Bacillales</taxon>
        <taxon>Bacillaceae</taxon>
        <taxon>Bacillus</taxon>
        <taxon>Bacillus cereus group</taxon>
    </lineage>
</organism>
<proteinExistence type="predicted"/>
<gene>
    <name evidence="1" type="ORF">BK724_05185</name>
</gene>
<dbReference type="EMBL" id="NFCY01000018">
    <property type="protein sequence ID" value="OTX51002.1"/>
    <property type="molecule type" value="Genomic_DNA"/>
</dbReference>
<protein>
    <submittedName>
        <fullName evidence="1">Pesticidal protein</fullName>
    </submittedName>
</protein>
<dbReference type="Proteomes" id="UP000194733">
    <property type="component" value="Unassembled WGS sequence"/>
</dbReference>
<comment type="caution">
    <text evidence="1">The sequence shown here is derived from an EMBL/GenBank/DDBJ whole genome shotgun (WGS) entry which is preliminary data.</text>
</comment>
<name>A0A9Q5SL53_BACTU</name>
<reference evidence="1 2" key="1">
    <citation type="submission" date="2016-10" db="EMBL/GenBank/DDBJ databases">
        <title>Comparative genomics of Bacillus thuringiensis reveals a path to pathogens against multiple invertebrate hosts.</title>
        <authorList>
            <person name="Zheng J."/>
            <person name="Gao Q."/>
            <person name="Liu H."/>
            <person name="Peng D."/>
            <person name="Ruan L."/>
            <person name="Sun M."/>
        </authorList>
    </citation>
    <scope>NUCLEOTIDE SEQUENCE [LARGE SCALE GENOMIC DNA]</scope>
    <source>
        <strain evidence="1">BGSC 4BB1</strain>
    </source>
</reference>
<sequence>MTDEEGNTDQLTFGTCEEIGASNAFLSTGYITKELEFFPDTEKVRIEIGETEGIFQVESVELFLMEEYC</sequence>
<accession>A0A9Q5SL53</accession>
<evidence type="ECO:0000313" key="2">
    <source>
        <dbReference type="Proteomes" id="UP000194733"/>
    </source>
</evidence>
<dbReference type="AlphaFoldDB" id="A0A9Q5SL53"/>
<evidence type="ECO:0000313" key="1">
    <source>
        <dbReference type="EMBL" id="OTX51002.1"/>
    </source>
</evidence>